<evidence type="ECO:0000313" key="3">
    <source>
        <dbReference type="EMBL" id="GIF86182.1"/>
    </source>
</evidence>
<accession>A0A8J3JSM4</accession>
<dbReference type="Proteomes" id="UP000601223">
    <property type="component" value="Unassembled WGS sequence"/>
</dbReference>
<protein>
    <recommendedName>
        <fullName evidence="2">Histidine kinase/HSP90-like ATPase domain-containing protein</fullName>
    </recommendedName>
</protein>
<dbReference type="Gene3D" id="3.30.565.10">
    <property type="entry name" value="Histidine kinase-like ATPase, C-terminal domain"/>
    <property type="match status" value="1"/>
</dbReference>
<dbReference type="InterPro" id="IPR036890">
    <property type="entry name" value="HATPase_C_sf"/>
</dbReference>
<evidence type="ECO:0000313" key="4">
    <source>
        <dbReference type="Proteomes" id="UP000601223"/>
    </source>
</evidence>
<name>A0A8J3JSM4_9ACTN</name>
<reference evidence="3 4" key="1">
    <citation type="submission" date="2021-01" db="EMBL/GenBank/DDBJ databases">
        <title>Whole genome shotgun sequence of Catellatospora bangladeshensis NBRC 107357.</title>
        <authorList>
            <person name="Komaki H."/>
            <person name="Tamura T."/>
        </authorList>
    </citation>
    <scope>NUCLEOTIDE SEQUENCE [LARGE SCALE GENOMIC DNA]</scope>
    <source>
        <strain evidence="3 4">NBRC 107357</strain>
    </source>
</reference>
<dbReference type="AlphaFoldDB" id="A0A8J3JSM4"/>
<evidence type="ECO:0000259" key="2">
    <source>
        <dbReference type="Pfam" id="PF13581"/>
    </source>
</evidence>
<keyword evidence="1" id="KW-0808">Transferase</keyword>
<proteinExistence type="predicted"/>
<organism evidence="3 4">
    <name type="scientific">Catellatospora bangladeshensis</name>
    <dbReference type="NCBI Taxonomy" id="310355"/>
    <lineage>
        <taxon>Bacteria</taxon>
        <taxon>Bacillati</taxon>
        <taxon>Actinomycetota</taxon>
        <taxon>Actinomycetes</taxon>
        <taxon>Micromonosporales</taxon>
        <taxon>Micromonosporaceae</taxon>
        <taxon>Catellatospora</taxon>
    </lineage>
</organism>
<dbReference type="PANTHER" id="PTHR35526">
    <property type="entry name" value="ANTI-SIGMA-F FACTOR RSBW-RELATED"/>
    <property type="match status" value="1"/>
</dbReference>
<dbReference type="InterPro" id="IPR003594">
    <property type="entry name" value="HATPase_dom"/>
</dbReference>
<dbReference type="PANTHER" id="PTHR35526:SF3">
    <property type="entry name" value="ANTI-SIGMA-F FACTOR RSBW"/>
    <property type="match status" value="1"/>
</dbReference>
<feature type="domain" description="Histidine kinase/HSP90-like ATPase" evidence="2">
    <location>
        <begin position="137"/>
        <end position="243"/>
    </location>
</feature>
<dbReference type="Pfam" id="PF13581">
    <property type="entry name" value="HATPase_c_2"/>
    <property type="match status" value="1"/>
</dbReference>
<comment type="caution">
    <text evidence="3">The sequence shown here is derived from an EMBL/GenBank/DDBJ whole genome shotgun (WGS) entry which is preliminary data.</text>
</comment>
<dbReference type="InterPro" id="IPR050267">
    <property type="entry name" value="Anti-sigma-factor_SerPK"/>
</dbReference>
<dbReference type="GO" id="GO:0004674">
    <property type="term" value="F:protein serine/threonine kinase activity"/>
    <property type="evidence" value="ECO:0007669"/>
    <property type="project" value="UniProtKB-KW"/>
</dbReference>
<gene>
    <name evidence="3" type="ORF">Cba03nite_75310</name>
</gene>
<dbReference type="EMBL" id="BONF01000062">
    <property type="protein sequence ID" value="GIF86182.1"/>
    <property type="molecule type" value="Genomic_DNA"/>
</dbReference>
<keyword evidence="1" id="KW-0723">Serine/threonine-protein kinase</keyword>
<evidence type="ECO:0000256" key="1">
    <source>
        <dbReference type="ARBA" id="ARBA00022527"/>
    </source>
</evidence>
<keyword evidence="1" id="KW-0418">Kinase</keyword>
<keyword evidence="4" id="KW-1185">Reference proteome</keyword>
<sequence>MGAGVAAVPEGHLELMSMLVCHVRRQQPYAVIAMAGTLDKDSLIQAGVTLADCLADQPEAVVLDLSGARCADDRLPGWLHRAAVGAARWPGAPIIVAAPPCPVPDGQDGIAVYDDLAEAEKAAAVLPVSPRRAVTLPPTAASCARARDLAQRACTAFGLPRLGQLTQLLASELTANAVTHARTEMELTLRRSGESVIVAVRDGDPRLPHEAGPEDRGAGLELVSAMATDWGSLLTSAGKVVWARASVDKPVRAADL</sequence>
<dbReference type="CDD" id="cd16936">
    <property type="entry name" value="HATPase_RsbW-like"/>
    <property type="match status" value="1"/>
</dbReference>